<dbReference type="PANTHER" id="PTHR43401">
    <property type="entry name" value="L-THREONINE 3-DEHYDROGENASE"/>
    <property type="match status" value="1"/>
</dbReference>
<dbReference type="Gene3D" id="3.40.50.720">
    <property type="entry name" value="NAD(P)-binding Rossmann-like Domain"/>
    <property type="match status" value="1"/>
</dbReference>
<dbReference type="InterPro" id="IPR011032">
    <property type="entry name" value="GroES-like_sf"/>
</dbReference>
<dbReference type="EMBL" id="JACIBU010000001">
    <property type="protein sequence ID" value="MBB3675543.1"/>
    <property type="molecule type" value="Genomic_DNA"/>
</dbReference>
<dbReference type="InterPro" id="IPR013154">
    <property type="entry name" value="ADH-like_N"/>
</dbReference>
<reference evidence="8 9" key="1">
    <citation type="submission" date="2018-06" db="EMBL/GenBank/DDBJ databases">
        <title>Draft genome sequence of Modestobacter versicolor CP153-2.</title>
        <authorList>
            <person name="Gundlapally S.R."/>
        </authorList>
    </citation>
    <scope>NUCLEOTIDE SEQUENCE [LARGE SCALE GENOMIC DNA]</scope>
    <source>
        <strain evidence="8 9">CP153-2</strain>
    </source>
</reference>
<keyword evidence="9" id="KW-1185">Reference proteome</keyword>
<dbReference type="SMART" id="SM00829">
    <property type="entry name" value="PKS_ER"/>
    <property type="match status" value="1"/>
</dbReference>
<dbReference type="InterPro" id="IPR050129">
    <property type="entry name" value="Zn_alcohol_dh"/>
</dbReference>
<comment type="similarity">
    <text evidence="5">Belongs to the zinc-containing alcohol dehydrogenase family.</text>
</comment>
<dbReference type="Proteomes" id="UP000247602">
    <property type="component" value="Unassembled WGS sequence"/>
</dbReference>
<protein>
    <submittedName>
        <fullName evidence="7">Threonine dehydrogenase-like Zn-dependent dehydrogenase</fullName>
    </submittedName>
</protein>
<evidence type="ECO:0000313" key="9">
    <source>
        <dbReference type="Proteomes" id="UP000247602"/>
    </source>
</evidence>
<dbReference type="Pfam" id="PF08240">
    <property type="entry name" value="ADH_N"/>
    <property type="match status" value="1"/>
</dbReference>
<reference evidence="7 10" key="2">
    <citation type="submission" date="2020-08" db="EMBL/GenBank/DDBJ databases">
        <title>Sequencing the genomes of 1000 actinobacteria strains.</title>
        <authorList>
            <person name="Klenk H.-P."/>
        </authorList>
    </citation>
    <scope>NUCLEOTIDE SEQUENCE [LARGE SCALE GENOMIC DNA]</scope>
    <source>
        <strain evidence="7 10">DSM 16678</strain>
    </source>
</reference>
<keyword evidence="4" id="KW-0560">Oxidoreductase</keyword>
<gene>
    <name evidence="8" type="ORF">DMO24_05075</name>
    <name evidence="7" type="ORF">FHX36_001278</name>
</gene>
<evidence type="ECO:0000313" key="8">
    <source>
        <dbReference type="EMBL" id="PZA22444.1"/>
    </source>
</evidence>
<accession>A0A323VC99</accession>
<dbReference type="OrthoDB" id="3987021at2"/>
<feature type="domain" description="Enoyl reductase (ER)" evidence="6">
    <location>
        <begin position="10"/>
        <end position="331"/>
    </location>
</feature>
<evidence type="ECO:0000256" key="5">
    <source>
        <dbReference type="RuleBase" id="RU361277"/>
    </source>
</evidence>
<evidence type="ECO:0000256" key="2">
    <source>
        <dbReference type="ARBA" id="ARBA00022723"/>
    </source>
</evidence>
<dbReference type="RefSeq" id="WP_110551254.1">
    <property type="nucleotide sequence ID" value="NZ_JACIBU010000001.1"/>
</dbReference>
<dbReference type="Pfam" id="PF00107">
    <property type="entry name" value="ADH_zinc_N"/>
    <property type="match status" value="1"/>
</dbReference>
<sequence length="335" mass="33669">MRAVVCVPGGTELTELPDPRPAPDGVVVEVAACGLCGSDVHAVERGHTTEGQVLGHEFGGTVVEVGRDVEGWRVGQAVAVDPLGSCGRCRECRRRLPFRCAALPNLGLTAPGGYAEYAAVPAAQLVALPDQVPPEWGAHAEPLAVATRAVALAGVGPGDTVLVLGVGTIGLNAVIALRAAGVETVVGAGRSAGRRRAAARAGADIVIDTRAVSLAQHVEETGRPFDAVLECSGSPGTVAESMAVLAPGGTCVEVALSGEAAAVPLGPLVGAGLTLTGSCAFTRADFTAAVAHVTTGDPRVTGLVSERVALADVPDALVRLRQPEDLVRVLAVPGA</sequence>
<evidence type="ECO:0000256" key="3">
    <source>
        <dbReference type="ARBA" id="ARBA00022833"/>
    </source>
</evidence>
<dbReference type="InterPro" id="IPR013149">
    <property type="entry name" value="ADH-like_C"/>
</dbReference>
<dbReference type="GO" id="GO:0016491">
    <property type="term" value="F:oxidoreductase activity"/>
    <property type="evidence" value="ECO:0007669"/>
    <property type="project" value="UniProtKB-KW"/>
</dbReference>
<dbReference type="SUPFAM" id="SSF50129">
    <property type="entry name" value="GroES-like"/>
    <property type="match status" value="1"/>
</dbReference>
<name>A0A323VC99_9ACTN</name>
<dbReference type="PROSITE" id="PS00059">
    <property type="entry name" value="ADH_ZINC"/>
    <property type="match status" value="1"/>
</dbReference>
<dbReference type="Gene3D" id="3.90.180.10">
    <property type="entry name" value="Medium-chain alcohol dehydrogenases, catalytic domain"/>
    <property type="match status" value="1"/>
</dbReference>
<dbReference type="InterPro" id="IPR020843">
    <property type="entry name" value="ER"/>
</dbReference>
<dbReference type="GO" id="GO:0008270">
    <property type="term" value="F:zinc ion binding"/>
    <property type="evidence" value="ECO:0007669"/>
    <property type="project" value="InterPro"/>
</dbReference>
<evidence type="ECO:0000256" key="4">
    <source>
        <dbReference type="ARBA" id="ARBA00023002"/>
    </source>
</evidence>
<dbReference type="InterPro" id="IPR002328">
    <property type="entry name" value="ADH_Zn_CS"/>
</dbReference>
<dbReference type="Proteomes" id="UP000580718">
    <property type="component" value="Unassembled WGS sequence"/>
</dbReference>
<keyword evidence="2 5" id="KW-0479">Metal-binding</keyword>
<comment type="caution">
    <text evidence="8">The sequence shown here is derived from an EMBL/GenBank/DDBJ whole genome shotgun (WGS) entry which is preliminary data.</text>
</comment>
<dbReference type="PANTHER" id="PTHR43401:SF5">
    <property type="entry name" value="ALCOHOL DEHYDROGENASE-RELATED"/>
    <property type="match status" value="1"/>
</dbReference>
<evidence type="ECO:0000256" key="1">
    <source>
        <dbReference type="ARBA" id="ARBA00001947"/>
    </source>
</evidence>
<dbReference type="EMBL" id="QKNV01000032">
    <property type="protein sequence ID" value="PZA22444.1"/>
    <property type="molecule type" value="Genomic_DNA"/>
</dbReference>
<evidence type="ECO:0000313" key="10">
    <source>
        <dbReference type="Proteomes" id="UP000580718"/>
    </source>
</evidence>
<proteinExistence type="inferred from homology"/>
<organism evidence="8 9">
    <name type="scientific">Modestobacter versicolor</name>
    <dbReference type="NCBI Taxonomy" id="429133"/>
    <lineage>
        <taxon>Bacteria</taxon>
        <taxon>Bacillati</taxon>
        <taxon>Actinomycetota</taxon>
        <taxon>Actinomycetes</taxon>
        <taxon>Geodermatophilales</taxon>
        <taxon>Geodermatophilaceae</taxon>
        <taxon>Modestobacter</taxon>
    </lineage>
</organism>
<dbReference type="AlphaFoldDB" id="A0A323VC99"/>
<comment type="cofactor">
    <cofactor evidence="1 5">
        <name>Zn(2+)</name>
        <dbReference type="ChEBI" id="CHEBI:29105"/>
    </cofactor>
</comment>
<evidence type="ECO:0000313" key="7">
    <source>
        <dbReference type="EMBL" id="MBB3675543.1"/>
    </source>
</evidence>
<evidence type="ECO:0000259" key="6">
    <source>
        <dbReference type="SMART" id="SM00829"/>
    </source>
</evidence>
<dbReference type="InterPro" id="IPR036291">
    <property type="entry name" value="NAD(P)-bd_dom_sf"/>
</dbReference>
<dbReference type="SUPFAM" id="SSF51735">
    <property type="entry name" value="NAD(P)-binding Rossmann-fold domains"/>
    <property type="match status" value="1"/>
</dbReference>
<keyword evidence="3 5" id="KW-0862">Zinc</keyword>